<dbReference type="GO" id="GO:0003676">
    <property type="term" value="F:nucleic acid binding"/>
    <property type="evidence" value="ECO:0007669"/>
    <property type="project" value="InterPro"/>
</dbReference>
<dbReference type="AlphaFoldDB" id="A0A915TZJ6"/>
<dbReference type="PANTHER" id="PTHR37294:SF1">
    <property type="entry name" value="3'-5' EXORIBONUCLEASE YHAM"/>
    <property type="match status" value="1"/>
</dbReference>
<dbReference type="InterPro" id="IPR012340">
    <property type="entry name" value="NA-bd_OB-fold"/>
</dbReference>
<dbReference type="SMART" id="SM00471">
    <property type="entry name" value="HDc"/>
    <property type="match status" value="1"/>
</dbReference>
<dbReference type="GO" id="GO:0031125">
    <property type="term" value="P:rRNA 3'-end processing"/>
    <property type="evidence" value="ECO:0007669"/>
    <property type="project" value="TreeGrafter"/>
</dbReference>
<dbReference type="Pfam" id="PF01966">
    <property type="entry name" value="HD"/>
    <property type="match status" value="1"/>
</dbReference>
<keyword evidence="5" id="KW-1185">Reference proteome</keyword>
<dbReference type="InterPro" id="IPR050798">
    <property type="entry name" value="YhaM_exoribonuc/phosphodiest"/>
</dbReference>
<dbReference type="KEGG" id="ddu:GF1_00130"/>
<dbReference type="InterPro" id="IPR004365">
    <property type="entry name" value="NA-bd_OB_tRNA"/>
</dbReference>
<dbReference type="PROSITE" id="PS51831">
    <property type="entry name" value="HD"/>
    <property type="match status" value="1"/>
</dbReference>
<dbReference type="EMBL" id="AP024233">
    <property type="protein sequence ID" value="BCO07637.1"/>
    <property type="molecule type" value="Genomic_DNA"/>
</dbReference>
<evidence type="ECO:0000259" key="3">
    <source>
        <dbReference type="PROSITE" id="PS51831"/>
    </source>
</evidence>
<dbReference type="NCBIfam" id="TIGR00277">
    <property type="entry name" value="HDIG"/>
    <property type="match status" value="1"/>
</dbReference>
<accession>A0A915TZJ6</accession>
<feature type="region of interest" description="Disordered" evidence="2">
    <location>
        <begin position="312"/>
        <end position="353"/>
    </location>
</feature>
<dbReference type="InterPro" id="IPR006674">
    <property type="entry name" value="HD_domain"/>
</dbReference>
<dbReference type="Proteomes" id="UP001063350">
    <property type="component" value="Chromosome"/>
</dbReference>
<feature type="domain" description="HD" evidence="3">
    <location>
        <begin position="161"/>
        <end position="282"/>
    </location>
</feature>
<dbReference type="InterPro" id="IPR003607">
    <property type="entry name" value="HD/PDEase_dom"/>
</dbReference>
<dbReference type="GO" id="GO:0016787">
    <property type="term" value="F:hydrolase activity"/>
    <property type="evidence" value="ECO:0007669"/>
    <property type="project" value="UniProtKB-KW"/>
</dbReference>
<proteinExistence type="predicted"/>
<dbReference type="Gene3D" id="1.10.3210.10">
    <property type="entry name" value="Hypothetical protein af1432"/>
    <property type="match status" value="1"/>
</dbReference>
<evidence type="ECO:0000313" key="5">
    <source>
        <dbReference type="Proteomes" id="UP001063350"/>
    </source>
</evidence>
<dbReference type="InterPro" id="IPR006675">
    <property type="entry name" value="HDIG_dom"/>
</dbReference>
<protein>
    <submittedName>
        <fullName evidence="4">HD family phosphohydrolase</fullName>
    </submittedName>
</protein>
<name>A0A915TZJ6_9BACT</name>
<gene>
    <name evidence="4" type="primary">yhaM</name>
    <name evidence="4" type="ORF">GF1_00130</name>
</gene>
<dbReference type="Gene3D" id="2.40.50.140">
    <property type="entry name" value="Nucleic acid-binding proteins"/>
    <property type="match status" value="1"/>
</dbReference>
<reference evidence="4" key="1">
    <citation type="submission" date="2020-12" db="EMBL/GenBank/DDBJ databases">
        <title>Desulfobium dissulfuricans gen. nov., sp. nov., a novel mesophilic, sulfate-reducing bacterium isolated from a deep-sea hydrothermal vent.</title>
        <authorList>
            <person name="Hashimoto Y."/>
            <person name="Tame A."/>
            <person name="Sawayama S."/>
            <person name="Miyazaki J."/>
            <person name="Takai K."/>
            <person name="Nakagawa S."/>
        </authorList>
    </citation>
    <scope>NUCLEOTIDE SEQUENCE</scope>
    <source>
        <strain evidence="4">GF1</strain>
    </source>
</reference>
<dbReference type="Pfam" id="PF01336">
    <property type="entry name" value="tRNA_anti-codon"/>
    <property type="match status" value="1"/>
</dbReference>
<dbReference type="RefSeq" id="WP_267927591.1">
    <property type="nucleotide sequence ID" value="NZ_AP024233.1"/>
</dbReference>
<dbReference type="PANTHER" id="PTHR37294">
    <property type="entry name" value="3'-5' EXORIBONUCLEASE YHAM"/>
    <property type="match status" value="1"/>
</dbReference>
<dbReference type="SUPFAM" id="SSF109604">
    <property type="entry name" value="HD-domain/PDEase-like"/>
    <property type="match status" value="1"/>
</dbReference>
<dbReference type="CDD" id="cd04492">
    <property type="entry name" value="YhaM_OBF_like"/>
    <property type="match status" value="1"/>
</dbReference>
<organism evidence="4 5">
    <name type="scientific">Desulfolithobacter dissulfuricans</name>
    <dbReference type="NCBI Taxonomy" id="2795293"/>
    <lineage>
        <taxon>Bacteria</taxon>
        <taxon>Pseudomonadati</taxon>
        <taxon>Thermodesulfobacteriota</taxon>
        <taxon>Desulfobulbia</taxon>
        <taxon>Desulfobulbales</taxon>
        <taxon>Desulfobulbaceae</taxon>
        <taxon>Desulfolithobacter</taxon>
    </lineage>
</organism>
<dbReference type="CDD" id="cd00077">
    <property type="entry name" value="HDc"/>
    <property type="match status" value="1"/>
</dbReference>
<sequence>MKKIFIDQLQEGQQVHDVFLVSRKTLAETKAGKPYLSLTLMDRTGDIEGRVWDNATRYDAQAEVGSFIRLQGMAKSYQGRLQLGITSLEQVSADTVQLEDFIPASPRDSEEMQAELRRIIALVQDAHLQPLLRTIFRGETLKQFVRAPAAKKMHHAYIGGLMEHTLSVTGMAMRTADHYPALNRDLLIAGALLHDIAKIREFEFSSVPFEYTDSGRLLGHLVLGAEMVRQQAAAIEGFPADLLDQLLHLILSHHGRHEFGAPVLPMTPEALILHHLDDMDAKMNYIDGLRASMEEGLHWSDYQRPLERFLYLQGTDTPPEPPRPSLESTGRTAARSRREKKKPAPDFKQPTLF</sequence>
<dbReference type="SUPFAM" id="SSF50249">
    <property type="entry name" value="Nucleic acid-binding proteins"/>
    <property type="match status" value="1"/>
</dbReference>
<keyword evidence="1" id="KW-0378">Hydrolase</keyword>
<evidence type="ECO:0000256" key="2">
    <source>
        <dbReference type="SAM" id="MobiDB-lite"/>
    </source>
</evidence>
<evidence type="ECO:0000256" key="1">
    <source>
        <dbReference type="ARBA" id="ARBA00022801"/>
    </source>
</evidence>
<evidence type="ECO:0000313" key="4">
    <source>
        <dbReference type="EMBL" id="BCO07637.1"/>
    </source>
</evidence>